<evidence type="ECO:0000256" key="4">
    <source>
        <dbReference type="ARBA" id="ARBA00022490"/>
    </source>
</evidence>
<dbReference type="InterPro" id="IPR012340">
    <property type="entry name" value="NA-bd_OB-fold"/>
</dbReference>
<dbReference type="Gene3D" id="2.40.50.140">
    <property type="entry name" value="Nucleic acid-binding proteins"/>
    <property type="match status" value="1"/>
</dbReference>
<dbReference type="InterPro" id="IPR018149">
    <property type="entry name" value="Lys-tRNA-synth_II_C"/>
</dbReference>
<evidence type="ECO:0000256" key="1">
    <source>
        <dbReference type="ARBA" id="ARBA00004496"/>
    </source>
</evidence>
<dbReference type="EMBL" id="JAOPGA020000002">
    <property type="protein sequence ID" value="KAL0476288.1"/>
    <property type="molecule type" value="Genomic_DNA"/>
</dbReference>
<comment type="catalytic activity">
    <reaction evidence="11 12">
        <text>tRNA(Lys) + L-lysine + ATP = L-lysyl-tRNA(Lys) + AMP + diphosphate</text>
        <dbReference type="Rhea" id="RHEA:20792"/>
        <dbReference type="Rhea" id="RHEA-COMP:9696"/>
        <dbReference type="Rhea" id="RHEA-COMP:9697"/>
        <dbReference type="ChEBI" id="CHEBI:30616"/>
        <dbReference type="ChEBI" id="CHEBI:32551"/>
        <dbReference type="ChEBI" id="CHEBI:33019"/>
        <dbReference type="ChEBI" id="CHEBI:78442"/>
        <dbReference type="ChEBI" id="CHEBI:78529"/>
        <dbReference type="ChEBI" id="CHEBI:456215"/>
        <dbReference type="EC" id="6.1.1.6"/>
    </reaction>
</comment>
<evidence type="ECO:0000256" key="5">
    <source>
        <dbReference type="ARBA" id="ARBA00022598"/>
    </source>
</evidence>
<dbReference type="InterPro" id="IPR045864">
    <property type="entry name" value="aa-tRNA-synth_II/BPL/LPL"/>
</dbReference>
<dbReference type="GO" id="GO:0000049">
    <property type="term" value="F:tRNA binding"/>
    <property type="evidence" value="ECO:0007669"/>
    <property type="project" value="TreeGrafter"/>
</dbReference>
<comment type="similarity">
    <text evidence="2">Belongs to the class-II aminoacyl-tRNA synthetase family.</text>
</comment>
<dbReference type="CDD" id="cd00775">
    <property type="entry name" value="LysRS_core"/>
    <property type="match status" value="1"/>
</dbReference>
<dbReference type="Pfam" id="PF01336">
    <property type="entry name" value="tRNA_anti-codon"/>
    <property type="match status" value="1"/>
</dbReference>
<dbReference type="InterPro" id="IPR002313">
    <property type="entry name" value="Lys-tRNA-ligase_II"/>
</dbReference>
<dbReference type="SUPFAM" id="SSF50249">
    <property type="entry name" value="Nucleic acid-binding proteins"/>
    <property type="match status" value="1"/>
</dbReference>
<dbReference type="PANTHER" id="PTHR42918:SF5">
    <property type="entry name" value="LYSINE--TRNA LIGASE, MITOCHONDRIAL"/>
    <property type="match status" value="1"/>
</dbReference>
<evidence type="ECO:0000256" key="9">
    <source>
        <dbReference type="ARBA" id="ARBA00023146"/>
    </source>
</evidence>
<evidence type="ECO:0000256" key="8">
    <source>
        <dbReference type="ARBA" id="ARBA00022917"/>
    </source>
</evidence>
<keyword evidence="6" id="KW-0547">Nucleotide-binding</keyword>
<dbReference type="FunFam" id="2.40.50.140:FF:000050">
    <property type="entry name" value="Lysine--tRNA ligase"/>
    <property type="match status" value="1"/>
</dbReference>
<evidence type="ECO:0000256" key="12">
    <source>
        <dbReference type="RuleBase" id="RU003748"/>
    </source>
</evidence>
<keyword evidence="15" id="KW-1185">Reference proteome</keyword>
<reference evidence="14 15" key="1">
    <citation type="submission" date="2024-03" db="EMBL/GenBank/DDBJ databases">
        <title>The Acrasis kona genome and developmental transcriptomes reveal deep origins of eukaryotic multicellular pathways.</title>
        <authorList>
            <person name="Sheikh S."/>
            <person name="Fu C.-J."/>
            <person name="Brown M.W."/>
            <person name="Baldauf S.L."/>
        </authorList>
    </citation>
    <scope>NUCLEOTIDE SEQUENCE [LARGE SCALE GENOMIC DNA]</scope>
    <source>
        <strain evidence="14 15">ATCC MYA-3509</strain>
    </source>
</reference>
<dbReference type="Pfam" id="PF00152">
    <property type="entry name" value="tRNA-synt_2"/>
    <property type="match status" value="1"/>
</dbReference>
<comment type="caution">
    <text evidence="14">The sequence shown here is derived from an EMBL/GenBank/DDBJ whole genome shotgun (WGS) entry which is preliminary data.</text>
</comment>
<evidence type="ECO:0000259" key="13">
    <source>
        <dbReference type="PROSITE" id="PS50862"/>
    </source>
</evidence>
<dbReference type="PROSITE" id="PS50862">
    <property type="entry name" value="AA_TRNA_LIGASE_II"/>
    <property type="match status" value="1"/>
</dbReference>
<protein>
    <recommendedName>
        <fullName evidence="3 12">Lysine--tRNA ligase</fullName>
        <ecNumber evidence="3 12">6.1.1.6</ecNumber>
    </recommendedName>
    <alternativeName>
        <fullName evidence="10 12">Lysyl-tRNA synthetase</fullName>
    </alternativeName>
</protein>
<evidence type="ECO:0000256" key="2">
    <source>
        <dbReference type="ARBA" id="ARBA00008226"/>
    </source>
</evidence>
<evidence type="ECO:0000256" key="11">
    <source>
        <dbReference type="ARBA" id="ARBA00048573"/>
    </source>
</evidence>
<dbReference type="AlphaFoldDB" id="A0AAW2YH32"/>
<feature type="domain" description="Aminoacyl-transfer RNA synthetases class-II family profile" evidence="13">
    <location>
        <begin position="209"/>
        <end position="528"/>
    </location>
</feature>
<evidence type="ECO:0000256" key="6">
    <source>
        <dbReference type="ARBA" id="ARBA00022741"/>
    </source>
</evidence>
<dbReference type="InterPro" id="IPR006195">
    <property type="entry name" value="aa-tRNA-synth_II"/>
</dbReference>
<keyword evidence="9" id="KW-0030">Aminoacyl-tRNA synthetase</keyword>
<dbReference type="GO" id="GO:0005829">
    <property type="term" value="C:cytosol"/>
    <property type="evidence" value="ECO:0007669"/>
    <property type="project" value="TreeGrafter"/>
</dbReference>
<evidence type="ECO:0000256" key="3">
    <source>
        <dbReference type="ARBA" id="ARBA00013166"/>
    </source>
</evidence>
<dbReference type="NCBIfam" id="TIGR00499">
    <property type="entry name" value="lysS_bact"/>
    <property type="match status" value="1"/>
</dbReference>
<dbReference type="Gene3D" id="3.30.930.10">
    <property type="entry name" value="Bira Bifunctional Protein, Domain 2"/>
    <property type="match status" value="1"/>
</dbReference>
<dbReference type="FunFam" id="3.30.930.10:FF:000238">
    <property type="entry name" value="Lysine--tRNA ligase"/>
    <property type="match status" value="1"/>
</dbReference>
<dbReference type="NCBIfam" id="NF001756">
    <property type="entry name" value="PRK00484.1"/>
    <property type="match status" value="1"/>
</dbReference>
<dbReference type="InterPro" id="IPR044136">
    <property type="entry name" value="Lys-tRNA-ligase_II_N"/>
</dbReference>
<keyword evidence="8" id="KW-0648">Protein biosynthesis</keyword>
<evidence type="ECO:0000313" key="14">
    <source>
        <dbReference type="EMBL" id="KAL0476288.1"/>
    </source>
</evidence>
<sequence>MLKTILTARTLAITRFPKHGVITAPKRFQSSASNMSSNDAYLAKRQQDLTEYENAGGKIYHTPWKPSISISDFIQKYSNTLELNERKTDCSYTLSGRVTSCRTSGSNLVFYTIVDGTRAFAVQIMSIKKEFSDLQEFKQITKLIKKGDIIGVTGIPTKTSTGELSIIPTSIQLLSPCMHQLPLELTEPEIRFRNRSLDMLVNQDIVKVFQIRSKVMNAVRTFFNERNYCEVETPVLNVLSGGANARPFKTKLNAMSLDLELRIAPELYLKQLVIGGMERVYELGKVFRNEGVDATHNPEFTSCESYEAYANYEDMMNMTQDFMRFVCKQCSPDGSMQINGIDFEPEFKRISYVKGIEDVVKRTLPKPNDKECVEVLFNLCKEYNIRVDESASHTFTFAYLIDKLLGALVEPNCIQPTFIVDYPVELSPLARQKESDPFITERFELFVNGKELCNAYTELNDPREQRRRFAQQQEQKNKGDIEAQSSDEGFCKALELGLPPTGGWGCGIDRLVMMISGQQNIRDVLLFPMMK</sequence>
<dbReference type="CDD" id="cd04322">
    <property type="entry name" value="LysRS_N"/>
    <property type="match status" value="1"/>
</dbReference>
<dbReference type="HAMAP" id="MF_00252">
    <property type="entry name" value="Lys_tRNA_synth_class2"/>
    <property type="match status" value="1"/>
</dbReference>
<organism evidence="14 15">
    <name type="scientific">Acrasis kona</name>
    <dbReference type="NCBI Taxonomy" id="1008807"/>
    <lineage>
        <taxon>Eukaryota</taxon>
        <taxon>Discoba</taxon>
        <taxon>Heterolobosea</taxon>
        <taxon>Tetramitia</taxon>
        <taxon>Eutetramitia</taxon>
        <taxon>Acrasidae</taxon>
        <taxon>Acrasis</taxon>
    </lineage>
</organism>
<evidence type="ECO:0000256" key="10">
    <source>
        <dbReference type="ARBA" id="ARBA00030563"/>
    </source>
</evidence>
<proteinExistence type="inferred from homology"/>
<dbReference type="GO" id="GO:0006430">
    <property type="term" value="P:lysyl-tRNA aminoacylation"/>
    <property type="evidence" value="ECO:0007669"/>
    <property type="project" value="InterPro"/>
</dbReference>
<comment type="subcellular location">
    <subcellularLocation>
        <location evidence="1">Cytoplasm</location>
    </subcellularLocation>
</comment>
<keyword evidence="4" id="KW-0963">Cytoplasm</keyword>
<dbReference type="GO" id="GO:0005524">
    <property type="term" value="F:ATP binding"/>
    <property type="evidence" value="ECO:0007669"/>
    <property type="project" value="UniProtKB-KW"/>
</dbReference>
<dbReference type="EC" id="6.1.1.6" evidence="3 12"/>
<dbReference type="Proteomes" id="UP001431209">
    <property type="component" value="Unassembled WGS sequence"/>
</dbReference>
<name>A0AAW2YH32_9EUKA</name>
<dbReference type="InterPro" id="IPR004364">
    <property type="entry name" value="Aa-tRNA-synt_II"/>
</dbReference>
<dbReference type="PRINTS" id="PR00982">
    <property type="entry name" value="TRNASYNTHLYS"/>
</dbReference>
<dbReference type="SUPFAM" id="SSF55681">
    <property type="entry name" value="Class II aaRS and biotin synthetases"/>
    <property type="match status" value="1"/>
</dbReference>
<accession>A0AAW2YH32</accession>
<keyword evidence="5" id="KW-0436">Ligase</keyword>
<evidence type="ECO:0000256" key="7">
    <source>
        <dbReference type="ARBA" id="ARBA00022840"/>
    </source>
</evidence>
<keyword evidence="7" id="KW-0067">ATP-binding</keyword>
<dbReference type="InterPro" id="IPR004365">
    <property type="entry name" value="NA-bd_OB_tRNA"/>
</dbReference>
<evidence type="ECO:0000313" key="15">
    <source>
        <dbReference type="Proteomes" id="UP001431209"/>
    </source>
</evidence>
<dbReference type="PANTHER" id="PTHR42918">
    <property type="entry name" value="LYSYL-TRNA SYNTHETASE"/>
    <property type="match status" value="1"/>
</dbReference>
<gene>
    <name evidence="14" type="ORF">AKO1_010900</name>
</gene>
<dbReference type="GO" id="GO:0004824">
    <property type="term" value="F:lysine-tRNA ligase activity"/>
    <property type="evidence" value="ECO:0007669"/>
    <property type="project" value="UniProtKB-EC"/>
</dbReference>